<name>A0AAN7BK94_9PEZI</name>
<reference evidence="3" key="1">
    <citation type="journal article" date="2023" name="Mol. Phylogenet. Evol.">
        <title>Genome-scale phylogeny and comparative genomics of the fungal order Sordariales.</title>
        <authorList>
            <person name="Hensen N."/>
            <person name="Bonometti L."/>
            <person name="Westerberg I."/>
            <person name="Brannstrom I.O."/>
            <person name="Guillou S."/>
            <person name="Cros-Aarteil S."/>
            <person name="Calhoun S."/>
            <person name="Haridas S."/>
            <person name="Kuo A."/>
            <person name="Mondo S."/>
            <person name="Pangilinan J."/>
            <person name="Riley R."/>
            <person name="LaButti K."/>
            <person name="Andreopoulos B."/>
            <person name="Lipzen A."/>
            <person name="Chen C."/>
            <person name="Yan M."/>
            <person name="Daum C."/>
            <person name="Ng V."/>
            <person name="Clum A."/>
            <person name="Steindorff A."/>
            <person name="Ohm R.A."/>
            <person name="Martin F."/>
            <person name="Silar P."/>
            <person name="Natvig D.O."/>
            <person name="Lalanne C."/>
            <person name="Gautier V."/>
            <person name="Ament-Velasquez S.L."/>
            <person name="Kruys A."/>
            <person name="Hutchinson M.I."/>
            <person name="Powell A.J."/>
            <person name="Barry K."/>
            <person name="Miller A.N."/>
            <person name="Grigoriev I.V."/>
            <person name="Debuchy R."/>
            <person name="Gladieux P."/>
            <person name="Hiltunen Thoren M."/>
            <person name="Johannesson H."/>
        </authorList>
    </citation>
    <scope>NUCLEOTIDE SEQUENCE</scope>
    <source>
        <strain evidence="3">CBS 990.96</strain>
    </source>
</reference>
<dbReference type="GO" id="GO:0070291">
    <property type="term" value="P:N-acylethanolamine metabolic process"/>
    <property type="evidence" value="ECO:0007669"/>
    <property type="project" value="TreeGrafter"/>
</dbReference>
<dbReference type="AlphaFoldDB" id="A0AAN7BK94"/>
<evidence type="ECO:0000313" key="4">
    <source>
        <dbReference type="Proteomes" id="UP001301958"/>
    </source>
</evidence>
<dbReference type="GO" id="GO:0070292">
    <property type="term" value="P:N-acylphosphatidylethanolamine metabolic process"/>
    <property type="evidence" value="ECO:0007669"/>
    <property type="project" value="TreeGrafter"/>
</dbReference>
<dbReference type="PANTHER" id="PTHR15032:SF27">
    <property type="entry name" value="N-ACYL-PHOSPHATIDYLETHANOLAMINE-HYDROLYZING PHOSPHOLIPASE D"/>
    <property type="match status" value="1"/>
</dbReference>
<dbReference type="InterPro" id="IPR036866">
    <property type="entry name" value="RibonucZ/Hydroxyglut_hydro"/>
</dbReference>
<organism evidence="3 4">
    <name type="scientific">Podospora fimiseda</name>
    <dbReference type="NCBI Taxonomy" id="252190"/>
    <lineage>
        <taxon>Eukaryota</taxon>
        <taxon>Fungi</taxon>
        <taxon>Dikarya</taxon>
        <taxon>Ascomycota</taxon>
        <taxon>Pezizomycotina</taxon>
        <taxon>Sordariomycetes</taxon>
        <taxon>Sordariomycetidae</taxon>
        <taxon>Sordariales</taxon>
        <taxon>Podosporaceae</taxon>
        <taxon>Podospora</taxon>
    </lineage>
</organism>
<protein>
    <submittedName>
        <fullName evidence="3">Beta-lactamase superfamily domain-containing protein</fullName>
    </submittedName>
</protein>
<dbReference type="SUPFAM" id="SSF56281">
    <property type="entry name" value="Metallo-hydrolase/oxidoreductase"/>
    <property type="match status" value="1"/>
</dbReference>
<dbReference type="Proteomes" id="UP001301958">
    <property type="component" value="Unassembled WGS sequence"/>
</dbReference>
<accession>A0AAN7BK94</accession>
<sequence>MLPLIKIPKEKTQSSSPPSHHVYVNTPDPSSWSSYLPTSWLTSSTPPPPPSAPSSSTPTSFRNPWPSWHKPTKQEIWASFAWGTDDDPSIALALSHLHSFPPPATGSQQPNFDLTTKESPGYQAAQSLRIQSPDFSFPQDDSAKAKATWLGHASVLLQIPLPTQKRPFRCLFDPIFSSRASPTPYVGPIRSYPPPCQIADLPEDGIDAVIISHNHYDHMDEFSLTLLWERYKQKGIRFFVGLGNGKTLKGFGIDEDRIVEMDWWDGVKLGEEIKVWCVPAQHNSSRVGMRKDEALWCGWVVETERGEGVKTKVFFAGDTGYQFHGDPKWPPVRDEEEETKEEQYLPCPAFREVRYKFGGMDLLILPVSVGATFAYLKSFVPLPDSVSPFPRHSSGVMGANHMPPWDAVRVLREMIEGKEGKTVAMGIHWGTFVTDPNEVIKTLGQLEYACQRQGVRFGRGVEKGEGTDGKSLFVVVNHGESICI</sequence>
<evidence type="ECO:0000313" key="3">
    <source>
        <dbReference type="EMBL" id="KAK4224818.1"/>
    </source>
</evidence>
<feature type="region of interest" description="Disordered" evidence="1">
    <location>
        <begin position="1"/>
        <end position="68"/>
    </location>
</feature>
<proteinExistence type="predicted"/>
<gene>
    <name evidence="3" type="ORF">QBC38DRAFT_484533</name>
</gene>
<keyword evidence="4" id="KW-1185">Reference proteome</keyword>
<dbReference type="GO" id="GO:0070290">
    <property type="term" value="F:N-acylphosphatidylethanolamine-specific phospholipase D activity"/>
    <property type="evidence" value="ECO:0007669"/>
    <property type="project" value="TreeGrafter"/>
</dbReference>
<evidence type="ECO:0000259" key="2">
    <source>
        <dbReference type="Pfam" id="PF12706"/>
    </source>
</evidence>
<evidence type="ECO:0000256" key="1">
    <source>
        <dbReference type="SAM" id="MobiDB-lite"/>
    </source>
</evidence>
<dbReference type="InterPro" id="IPR001279">
    <property type="entry name" value="Metallo-B-lactamas"/>
</dbReference>
<dbReference type="PANTHER" id="PTHR15032">
    <property type="entry name" value="N-ACYL-PHOSPHATIDYLETHANOLAMINE-HYDROLYZING PHOSPHOLIPASE D"/>
    <property type="match status" value="1"/>
</dbReference>
<dbReference type="EMBL" id="MU865382">
    <property type="protein sequence ID" value="KAK4224818.1"/>
    <property type="molecule type" value="Genomic_DNA"/>
</dbReference>
<dbReference type="Pfam" id="PF12706">
    <property type="entry name" value="Lactamase_B_2"/>
    <property type="match status" value="1"/>
</dbReference>
<feature type="domain" description="Metallo-beta-lactamase" evidence="2">
    <location>
        <begin position="169"/>
        <end position="321"/>
    </location>
</feature>
<dbReference type="GO" id="GO:0005737">
    <property type="term" value="C:cytoplasm"/>
    <property type="evidence" value="ECO:0007669"/>
    <property type="project" value="TreeGrafter"/>
</dbReference>
<reference evidence="3" key="2">
    <citation type="submission" date="2023-05" db="EMBL/GenBank/DDBJ databases">
        <authorList>
            <consortium name="Lawrence Berkeley National Laboratory"/>
            <person name="Steindorff A."/>
            <person name="Hensen N."/>
            <person name="Bonometti L."/>
            <person name="Westerberg I."/>
            <person name="Brannstrom I.O."/>
            <person name="Guillou S."/>
            <person name="Cros-Aarteil S."/>
            <person name="Calhoun S."/>
            <person name="Haridas S."/>
            <person name="Kuo A."/>
            <person name="Mondo S."/>
            <person name="Pangilinan J."/>
            <person name="Riley R."/>
            <person name="Labutti K."/>
            <person name="Andreopoulos B."/>
            <person name="Lipzen A."/>
            <person name="Chen C."/>
            <person name="Yanf M."/>
            <person name="Daum C."/>
            <person name="Ng V."/>
            <person name="Clum A."/>
            <person name="Ohm R."/>
            <person name="Martin F."/>
            <person name="Silar P."/>
            <person name="Natvig D."/>
            <person name="Lalanne C."/>
            <person name="Gautier V."/>
            <person name="Ament-Velasquez S.L."/>
            <person name="Kruys A."/>
            <person name="Hutchinson M.I."/>
            <person name="Powell A.J."/>
            <person name="Barry K."/>
            <person name="Miller A.N."/>
            <person name="Grigoriev I.V."/>
            <person name="Debuchy R."/>
            <person name="Gladieux P."/>
            <person name="Thoren M.H."/>
            <person name="Johannesson H."/>
        </authorList>
    </citation>
    <scope>NUCLEOTIDE SEQUENCE</scope>
    <source>
        <strain evidence="3">CBS 990.96</strain>
    </source>
</reference>
<comment type="caution">
    <text evidence="3">The sequence shown here is derived from an EMBL/GenBank/DDBJ whole genome shotgun (WGS) entry which is preliminary data.</text>
</comment>
<dbReference type="Gene3D" id="3.60.15.10">
    <property type="entry name" value="Ribonuclease Z/Hydroxyacylglutathione hydrolase-like"/>
    <property type="match status" value="1"/>
</dbReference>
<feature type="compositionally biased region" description="Low complexity" evidence="1">
    <location>
        <begin position="29"/>
        <end position="44"/>
    </location>
</feature>